<evidence type="ECO:0008006" key="4">
    <source>
        <dbReference type="Google" id="ProtNLM"/>
    </source>
</evidence>
<keyword evidence="3" id="KW-1185">Reference proteome</keyword>
<sequence length="123" mass="13985">MRFPTTLLLLLLVCLAALTLAETDERFCRIRRPKAYGAIDTFCRKSRRLIVPSEYAKVGKKDPGSGLARAWITGNCGGGQWIPQRFCRSQFFSMCRGKKQSRKYGDRNCQHWHISYDPLGGAI</sequence>
<feature type="signal peptide" evidence="1">
    <location>
        <begin position="1"/>
        <end position="21"/>
    </location>
</feature>
<keyword evidence="1" id="KW-0732">Signal</keyword>
<gene>
    <name evidence="2" type="ORF">TI39_contig313g00023</name>
</gene>
<evidence type="ECO:0000256" key="1">
    <source>
        <dbReference type="SAM" id="SignalP"/>
    </source>
</evidence>
<dbReference type="Proteomes" id="UP000033647">
    <property type="component" value="Unassembled WGS sequence"/>
</dbReference>
<accession>A0A0F4GTI9</accession>
<comment type="caution">
    <text evidence="2">The sequence shown here is derived from an EMBL/GenBank/DDBJ whole genome shotgun (WGS) entry which is preliminary data.</text>
</comment>
<name>A0A0F4GTI9_9PEZI</name>
<proteinExistence type="predicted"/>
<reference evidence="2 3" key="1">
    <citation type="submission" date="2015-03" db="EMBL/GenBank/DDBJ databases">
        <title>RNA-seq based gene annotation and comparative genomics of four Zymoseptoria species reveal species-specific pathogenicity related genes and transposable element activity.</title>
        <authorList>
            <person name="Grandaubert J."/>
            <person name="Bhattacharyya A."/>
            <person name="Stukenbrock E.H."/>
        </authorList>
    </citation>
    <scope>NUCLEOTIDE SEQUENCE [LARGE SCALE GENOMIC DNA]</scope>
    <source>
        <strain evidence="2 3">Zb18110</strain>
    </source>
</reference>
<dbReference type="EMBL" id="LAFY01000305">
    <property type="protein sequence ID" value="KJY00760.1"/>
    <property type="molecule type" value="Genomic_DNA"/>
</dbReference>
<dbReference type="AlphaFoldDB" id="A0A0F4GTI9"/>
<feature type="chain" id="PRO_5002469187" description="Secreted protein" evidence="1">
    <location>
        <begin position="22"/>
        <end position="123"/>
    </location>
</feature>
<organism evidence="2 3">
    <name type="scientific">Zymoseptoria brevis</name>
    <dbReference type="NCBI Taxonomy" id="1047168"/>
    <lineage>
        <taxon>Eukaryota</taxon>
        <taxon>Fungi</taxon>
        <taxon>Dikarya</taxon>
        <taxon>Ascomycota</taxon>
        <taxon>Pezizomycotina</taxon>
        <taxon>Dothideomycetes</taxon>
        <taxon>Dothideomycetidae</taxon>
        <taxon>Mycosphaerellales</taxon>
        <taxon>Mycosphaerellaceae</taxon>
        <taxon>Zymoseptoria</taxon>
    </lineage>
</organism>
<protein>
    <recommendedName>
        <fullName evidence="4">Secreted protein</fullName>
    </recommendedName>
</protein>
<evidence type="ECO:0000313" key="2">
    <source>
        <dbReference type="EMBL" id="KJY00760.1"/>
    </source>
</evidence>
<evidence type="ECO:0000313" key="3">
    <source>
        <dbReference type="Proteomes" id="UP000033647"/>
    </source>
</evidence>
<dbReference type="OrthoDB" id="3828405at2759"/>